<dbReference type="RefSeq" id="WP_036884176.1">
    <property type="nucleotide sequence ID" value="NZ_JRNR01000095.1"/>
</dbReference>
<feature type="signal peptide" evidence="1">
    <location>
        <begin position="1"/>
        <end position="26"/>
    </location>
</feature>
<reference evidence="2 3" key="1">
    <citation type="submission" date="2014-07" db="EMBL/GenBank/DDBJ databases">
        <authorList>
            <person name="McCorrison J."/>
            <person name="Sanka R."/>
            <person name="Torralba M."/>
            <person name="Gillis M."/>
            <person name="Haft D.H."/>
            <person name="Methe B."/>
            <person name="Sutton G."/>
            <person name="Nelson K.E."/>
        </authorList>
    </citation>
    <scope>NUCLEOTIDE SEQUENCE [LARGE SCALE GENOMIC DNA]</scope>
    <source>
        <strain evidence="2 3">DNF00882</strain>
    </source>
</reference>
<evidence type="ECO:0008006" key="4">
    <source>
        <dbReference type="Google" id="ProtNLM"/>
    </source>
</evidence>
<keyword evidence="1" id="KW-0732">Signal</keyword>
<gene>
    <name evidence="2" type="ORF">HMPREF0654_09185</name>
</gene>
<evidence type="ECO:0000313" key="3">
    <source>
        <dbReference type="Proteomes" id="UP000029538"/>
    </source>
</evidence>
<sequence>MKTKWFKTALCFAMGAILTMGVTSCSKDDENPTPVPNQKETKMIMPASIEINIYGGHLHGPKKFHQNSFAKEVKYFGKNYKLKFTLENGKWVADPANEMVNLMGNTYGEEVHCVNAFDIHYYDKDGKEITTQYTTPENRKLYQHFFMAKNIISGYADTEKIEMKNGLDFMHYTYCDTDPADKSNHFDGAKFLENEECVGMKGYFEFMASYKKFNLEIRLMRANESKLVDGKPSPFYEPTVKQLENEEWLPTISIPINLYMSADDRELETKDFDDYDKMMGYTEADFTEKDRRIIHALMDAFGITDFKTAAMEFYWNIDGSGTHEMNNFWF</sequence>
<evidence type="ECO:0000256" key="1">
    <source>
        <dbReference type="SAM" id="SignalP"/>
    </source>
</evidence>
<organism evidence="2 3">
    <name type="scientific">Prevotella disiens DNF00882</name>
    <dbReference type="NCBI Taxonomy" id="1401075"/>
    <lineage>
        <taxon>Bacteria</taxon>
        <taxon>Pseudomonadati</taxon>
        <taxon>Bacteroidota</taxon>
        <taxon>Bacteroidia</taxon>
        <taxon>Bacteroidales</taxon>
        <taxon>Prevotellaceae</taxon>
        <taxon>Prevotella</taxon>
    </lineage>
</organism>
<evidence type="ECO:0000313" key="2">
    <source>
        <dbReference type="EMBL" id="KGF48449.1"/>
    </source>
</evidence>
<dbReference type="EMBL" id="JRNR01000095">
    <property type="protein sequence ID" value="KGF48449.1"/>
    <property type="molecule type" value="Genomic_DNA"/>
</dbReference>
<protein>
    <recommendedName>
        <fullName evidence="4">Lipoprotein</fullName>
    </recommendedName>
</protein>
<feature type="chain" id="PRO_5001926259" description="Lipoprotein" evidence="1">
    <location>
        <begin position="27"/>
        <end position="330"/>
    </location>
</feature>
<dbReference type="Proteomes" id="UP000029538">
    <property type="component" value="Unassembled WGS sequence"/>
</dbReference>
<comment type="caution">
    <text evidence="2">The sequence shown here is derived from an EMBL/GenBank/DDBJ whole genome shotgun (WGS) entry which is preliminary data.</text>
</comment>
<name>A0A096CSZ8_9BACT</name>
<proteinExistence type="predicted"/>
<dbReference type="AlphaFoldDB" id="A0A096CSZ8"/>
<accession>A0A096CSZ8</accession>
<dbReference type="PROSITE" id="PS51257">
    <property type="entry name" value="PROKAR_LIPOPROTEIN"/>
    <property type="match status" value="1"/>
</dbReference>